<organism evidence="2">
    <name type="scientific">Anopheles coluzzii</name>
    <name type="common">African malaria mosquito</name>
    <dbReference type="NCBI Taxonomy" id="1518534"/>
    <lineage>
        <taxon>Eukaryota</taxon>
        <taxon>Metazoa</taxon>
        <taxon>Ecdysozoa</taxon>
        <taxon>Arthropoda</taxon>
        <taxon>Hexapoda</taxon>
        <taxon>Insecta</taxon>
        <taxon>Pterygota</taxon>
        <taxon>Neoptera</taxon>
        <taxon>Endopterygota</taxon>
        <taxon>Diptera</taxon>
        <taxon>Nematocera</taxon>
        <taxon>Culicoidea</taxon>
        <taxon>Culicidae</taxon>
        <taxon>Anophelinae</taxon>
        <taxon>Anopheles</taxon>
    </lineage>
</organism>
<feature type="region of interest" description="Disordered" evidence="1">
    <location>
        <begin position="118"/>
        <end position="143"/>
    </location>
</feature>
<dbReference type="AlphaFoldDB" id="A0A8W7P9B0"/>
<evidence type="ECO:0000256" key="1">
    <source>
        <dbReference type="SAM" id="MobiDB-lite"/>
    </source>
</evidence>
<evidence type="ECO:0000313" key="2">
    <source>
        <dbReference type="EnsemblMetazoa" id="ACOM028081-PA.1"/>
    </source>
</evidence>
<feature type="region of interest" description="Disordered" evidence="1">
    <location>
        <begin position="62"/>
        <end position="92"/>
    </location>
</feature>
<proteinExistence type="predicted"/>
<dbReference type="Proteomes" id="UP000075882">
    <property type="component" value="Unassembled WGS sequence"/>
</dbReference>
<reference evidence="2" key="1">
    <citation type="submission" date="2022-08" db="UniProtKB">
        <authorList>
            <consortium name="EnsemblMetazoa"/>
        </authorList>
    </citation>
    <scope>IDENTIFICATION</scope>
</reference>
<protein>
    <submittedName>
        <fullName evidence="2">Uncharacterized protein</fullName>
    </submittedName>
</protein>
<name>A0A8W7P9B0_ANOCL</name>
<dbReference type="EnsemblMetazoa" id="ACOM028081-RA">
    <property type="protein sequence ID" value="ACOM028081-PA.1"/>
    <property type="gene ID" value="ACOM028081"/>
</dbReference>
<sequence>MMFRGKECSAIGVELVQTSRPGNEDLLETNSTNINAPPSFLTPKWPFDILAPAKRLLRPWTTRRKRRMATRTEEEADGEEQQVGSSSGSTLFLSSSSCNDSGCTLPTQSLPAIVARQEDTTGDSTEELRPDDPSWPSSTGGGSVVAAADESLRASAFVPTTMVDAASVPPLHGWYPPYFRSFELVRRWRSMLFESSISDLIPPRIPLGPLGSTTPDPASAPGARLSRFKSRELVREWPFPYFDSSSSFRSLECFMLFSFAPDIPPQPATAPMLLFFSTATSCEKELFRDEPPPVTRAPVELRNFTATAAAAAVAELHVLRATARARLQMVQDVAYVASAARRQRGRLLTGTVVVLLQRDPPPEMTGRGRLLLCCCCC</sequence>
<accession>A0A8W7P9B0</accession>